<dbReference type="Pfam" id="PF07635">
    <property type="entry name" value="PSCyt1"/>
    <property type="match status" value="1"/>
</dbReference>
<evidence type="ECO:0000313" key="5">
    <source>
        <dbReference type="Proteomes" id="UP000293162"/>
    </source>
</evidence>
<comment type="caution">
    <text evidence="4">The sequence shown here is derived from an EMBL/GenBank/DDBJ whole genome shotgun (WGS) entry which is preliminary data.</text>
</comment>
<dbReference type="EMBL" id="SEWF01000008">
    <property type="protein sequence ID" value="RYU96339.1"/>
    <property type="molecule type" value="Genomic_DNA"/>
</dbReference>
<dbReference type="RefSeq" id="WP_130020320.1">
    <property type="nucleotide sequence ID" value="NZ_SEWF01000008.1"/>
</dbReference>
<protein>
    <submittedName>
        <fullName evidence="4">DUF1553 domain-containing protein</fullName>
    </submittedName>
</protein>
<proteinExistence type="predicted"/>
<accession>A0A4Q5M2S7</accession>
<feature type="domain" description="Cytochrome C Planctomycete-type" evidence="3">
    <location>
        <begin position="45"/>
        <end position="103"/>
    </location>
</feature>
<dbReference type="InterPro" id="IPR011429">
    <property type="entry name" value="Cyt_c_Planctomycete-type"/>
</dbReference>
<gene>
    <name evidence="4" type="ORF">EWM59_07450</name>
</gene>
<dbReference type="Pfam" id="PF07587">
    <property type="entry name" value="PSD1"/>
    <property type="match status" value="1"/>
</dbReference>
<evidence type="ECO:0000259" key="1">
    <source>
        <dbReference type="Pfam" id="PF07583"/>
    </source>
</evidence>
<organism evidence="4 5">
    <name type="scientific">Emticicia agri</name>
    <dbReference type="NCBI Taxonomy" id="2492393"/>
    <lineage>
        <taxon>Bacteria</taxon>
        <taxon>Pseudomonadati</taxon>
        <taxon>Bacteroidota</taxon>
        <taxon>Cytophagia</taxon>
        <taxon>Cytophagales</taxon>
        <taxon>Leadbetterellaceae</taxon>
        <taxon>Emticicia</taxon>
    </lineage>
</organism>
<evidence type="ECO:0000259" key="2">
    <source>
        <dbReference type="Pfam" id="PF07587"/>
    </source>
</evidence>
<name>A0A4Q5M2S7_9BACT</name>
<dbReference type="CDD" id="cd04084">
    <property type="entry name" value="CBM6_xylanase-like"/>
    <property type="match status" value="1"/>
</dbReference>
<evidence type="ECO:0000259" key="3">
    <source>
        <dbReference type="Pfam" id="PF07635"/>
    </source>
</evidence>
<dbReference type="AlphaFoldDB" id="A0A4Q5M2S7"/>
<dbReference type="OrthoDB" id="1450284at2"/>
<feature type="domain" description="DUF1553" evidence="2">
    <location>
        <begin position="609"/>
        <end position="865"/>
    </location>
</feature>
<dbReference type="PANTHER" id="PTHR35889">
    <property type="entry name" value="CYCLOINULO-OLIGOSACCHARIDE FRUCTANOTRANSFERASE-RELATED"/>
    <property type="match status" value="1"/>
</dbReference>
<dbReference type="Pfam" id="PF07583">
    <property type="entry name" value="PSCyt2"/>
    <property type="match status" value="1"/>
</dbReference>
<evidence type="ECO:0000313" key="4">
    <source>
        <dbReference type="EMBL" id="RYU96339.1"/>
    </source>
</evidence>
<reference evidence="4 5" key="1">
    <citation type="submission" date="2019-02" db="EMBL/GenBank/DDBJ databases">
        <title>Bacterial novel species Emticicia sp. 17J42-9 isolated from soil.</title>
        <authorList>
            <person name="Jung H.-Y."/>
        </authorList>
    </citation>
    <scope>NUCLEOTIDE SEQUENCE [LARGE SCALE GENOMIC DNA]</scope>
    <source>
        <strain evidence="4 5">17J42-9</strain>
    </source>
</reference>
<feature type="domain" description="DUF1549" evidence="1">
    <location>
        <begin position="164"/>
        <end position="370"/>
    </location>
</feature>
<dbReference type="Proteomes" id="UP000293162">
    <property type="component" value="Unassembled WGS sequence"/>
</dbReference>
<dbReference type="InterPro" id="IPR011444">
    <property type="entry name" value="DUF1549"/>
</dbReference>
<dbReference type="PANTHER" id="PTHR35889:SF3">
    <property type="entry name" value="F-BOX DOMAIN-CONTAINING PROTEIN"/>
    <property type="match status" value="1"/>
</dbReference>
<dbReference type="Gene3D" id="2.60.120.260">
    <property type="entry name" value="Galactose-binding domain-like"/>
    <property type="match status" value="1"/>
</dbReference>
<keyword evidence="5" id="KW-1185">Reference proteome</keyword>
<dbReference type="InterPro" id="IPR022655">
    <property type="entry name" value="DUF1553"/>
</dbReference>
<sequence length="913" mass="104649">MKYTRLFLLSLSVVAIGAIMAFSFNPFSSQVDFNTEIKPILNKHCVSCHGGVKKAAELSFLFSQEAINTKGKSGKVAIVPGDAEHSEFYKRLITHDTEERMPKGKDPLNKEEIALLKKWIDQGAPWGDHWAYQQPEKPAVPSVGGFFARLGLIEDEETRFAKNEIDNFVLNKLKEEGLEHSKPAGKGTLLRRVYLDLTGLPPTEAQLQAFLNDASENAYEKVVDQLLASSAYGERWAAMWLDLARYADTKGYERDVYRNIWRYRDYVIKAFNEDKPFDQFTIEQLAGDLLPNPTNEQLIATGFHRNTMNNDEGGTVDEEFRVAATLDRVNTTFDVWQGTTMSCVQCHTHPYDPFRHEEYYKLMAFFNNARDEDVVSDTPYLRFYKQEDSTKIEELKSWILAKGRNEKDFEKFIRILEPKFNSHDIVPLSNGTSSLLDAKYLGLQHTGYGRLKGVTLTDKNRLVMNFSTGTEKGILHIREDKVDGNIILTIPISAARDTVMFYPLPKIEGKHDLYFTFTNPKKPKDWLQIKWLSFQKTFGEGKDYESVELKYTEVLNAKADFTPIMSEGEGDLARKQHIFERGNWLVHGKEVKPGVPKYLSKMSKDYPTNRLGLAKWLVDGNNPLTARVAVNRFWEQIFGTGIVETLEDFGTQGFSATNPELLDYLAVTFQDDMQWSVKKLLKLIVTSGTYRQSSDVTPELVEKDPYNRYLARGPRIRLSAEQVRDQALLVSGLLSKKMYGKSVMPYQPDGMWQSPWNGESWKLSQGEDKYRRAIYTFWKRTAPYPSMMSFDAPSREFCQLRRLRTNTPLQALVTLNDPTYVEAAQELAKNMLKKGKTPEEQIQAGFNLIMMRNIDNRKLQVLTKLYRQTEQEYTRHPTEAYKFFGRSDVSPKMAAMAVTANAMLNLDEIVTKE</sequence>